<evidence type="ECO:0000256" key="3">
    <source>
        <dbReference type="ARBA" id="ARBA00022605"/>
    </source>
</evidence>
<evidence type="ECO:0000259" key="9">
    <source>
        <dbReference type="Pfam" id="PF01488"/>
    </source>
</evidence>
<dbReference type="InterPro" id="IPR013708">
    <property type="entry name" value="Shikimate_DH-bd_N"/>
</dbReference>
<organism evidence="12 13">
    <name type="scientific">Caldicoprobacter faecalis</name>
    <dbReference type="NCBI Taxonomy" id="937334"/>
    <lineage>
        <taxon>Bacteria</taxon>
        <taxon>Bacillati</taxon>
        <taxon>Bacillota</taxon>
        <taxon>Clostridia</taxon>
        <taxon>Caldicoprobacterales</taxon>
        <taxon>Caldicoprobacteraceae</taxon>
        <taxon>Caldicoprobacter</taxon>
    </lineage>
</organism>
<dbReference type="InterPro" id="IPR011342">
    <property type="entry name" value="Shikimate_DH"/>
</dbReference>
<dbReference type="EC" id="1.1.1.25" evidence="2 8"/>
<dbReference type="InterPro" id="IPR006151">
    <property type="entry name" value="Shikm_DH/Glu-tRNA_Rdtase"/>
</dbReference>
<keyword evidence="13" id="KW-1185">Reference proteome</keyword>
<feature type="binding site" evidence="8">
    <location>
        <position position="226"/>
    </location>
    <ligand>
        <name>shikimate</name>
        <dbReference type="ChEBI" id="CHEBI:36208"/>
    </ligand>
</feature>
<feature type="binding site" evidence="8">
    <location>
        <position position="247"/>
    </location>
    <ligand>
        <name>NADP(+)</name>
        <dbReference type="ChEBI" id="CHEBI:58349"/>
    </ligand>
</feature>
<evidence type="ECO:0000256" key="4">
    <source>
        <dbReference type="ARBA" id="ARBA00022857"/>
    </source>
</evidence>
<evidence type="ECO:0000256" key="6">
    <source>
        <dbReference type="ARBA" id="ARBA00023141"/>
    </source>
</evidence>
<dbReference type="RefSeq" id="WP_092282068.1">
    <property type="nucleotide sequence ID" value="NZ_FOXR01000006.1"/>
</dbReference>
<evidence type="ECO:0000313" key="13">
    <source>
        <dbReference type="Proteomes" id="UP000198577"/>
    </source>
</evidence>
<dbReference type="HAMAP" id="MF_00222">
    <property type="entry name" value="Shikimate_DH_AroE"/>
    <property type="match status" value="1"/>
</dbReference>
<dbReference type="EMBL" id="FOXR01000006">
    <property type="protein sequence ID" value="SFP90457.1"/>
    <property type="molecule type" value="Genomic_DNA"/>
</dbReference>
<name>A0A1I5U6C2_9FIRM</name>
<dbReference type="PANTHER" id="PTHR21089">
    <property type="entry name" value="SHIKIMATE DEHYDROGENASE"/>
    <property type="match status" value="1"/>
</dbReference>
<dbReference type="OrthoDB" id="9792692at2"/>
<dbReference type="GO" id="GO:0009423">
    <property type="term" value="P:chorismate biosynthetic process"/>
    <property type="evidence" value="ECO:0007669"/>
    <property type="project" value="UniProtKB-UniRule"/>
</dbReference>
<comment type="function">
    <text evidence="8">Involved in the biosynthesis of the chorismate, which leads to the biosynthesis of aromatic amino acids. Catalyzes the reversible NADPH linked reduction of 3-dehydroshikimate (DHSA) to yield shikimate (SA).</text>
</comment>
<feature type="binding site" evidence="8">
    <location>
        <begin position="131"/>
        <end position="135"/>
    </location>
    <ligand>
        <name>NADP(+)</name>
        <dbReference type="ChEBI" id="CHEBI:58349"/>
    </ligand>
</feature>
<evidence type="ECO:0000256" key="1">
    <source>
        <dbReference type="ARBA" id="ARBA00004871"/>
    </source>
</evidence>
<dbReference type="Gene3D" id="3.40.50.720">
    <property type="entry name" value="NAD(P)-binding Rossmann-like Domain"/>
    <property type="match status" value="1"/>
</dbReference>
<gene>
    <name evidence="8" type="primary">aroE</name>
    <name evidence="12" type="ORF">SAMN05444406_10639</name>
</gene>
<feature type="binding site" evidence="8">
    <location>
        <position position="254"/>
    </location>
    <ligand>
        <name>shikimate</name>
        <dbReference type="ChEBI" id="CHEBI:36208"/>
    </ligand>
</feature>
<feature type="binding site" evidence="8">
    <location>
        <begin position="20"/>
        <end position="22"/>
    </location>
    <ligand>
        <name>shikimate</name>
        <dbReference type="ChEBI" id="CHEBI:36208"/>
    </ligand>
</feature>
<dbReference type="Pfam" id="PF08501">
    <property type="entry name" value="Shikimate_dh_N"/>
    <property type="match status" value="1"/>
</dbReference>
<keyword evidence="6 8" id="KW-0057">Aromatic amino acid biosynthesis</keyword>
<dbReference type="SUPFAM" id="SSF51735">
    <property type="entry name" value="NAD(P)-binding Rossmann-fold domains"/>
    <property type="match status" value="1"/>
</dbReference>
<dbReference type="GO" id="GO:0050661">
    <property type="term" value="F:NADP binding"/>
    <property type="evidence" value="ECO:0007669"/>
    <property type="project" value="InterPro"/>
</dbReference>
<feature type="domain" description="Quinate/shikimate 5-dehydrogenase/glutamyl-tRNA reductase" evidence="9">
    <location>
        <begin position="121"/>
        <end position="169"/>
    </location>
</feature>
<feature type="active site" description="Proton acceptor" evidence="8">
    <location>
        <position position="71"/>
    </location>
</feature>
<dbReference type="NCBIfam" id="TIGR00507">
    <property type="entry name" value="aroE"/>
    <property type="match status" value="1"/>
</dbReference>
<dbReference type="InterPro" id="IPR036291">
    <property type="entry name" value="NAD(P)-bd_dom_sf"/>
</dbReference>
<comment type="pathway">
    <text evidence="1 8">Metabolic intermediate biosynthesis; chorismate biosynthesis; chorismate from D-erythrose 4-phosphate and phosphoenolpyruvate: step 4/7.</text>
</comment>
<dbReference type="GO" id="GO:0009073">
    <property type="term" value="P:aromatic amino acid family biosynthetic process"/>
    <property type="evidence" value="ECO:0007669"/>
    <property type="project" value="UniProtKB-KW"/>
</dbReference>
<comment type="subunit">
    <text evidence="8">Homodimer.</text>
</comment>
<dbReference type="InterPro" id="IPR022893">
    <property type="entry name" value="Shikimate_DH_fam"/>
</dbReference>
<evidence type="ECO:0000259" key="10">
    <source>
        <dbReference type="Pfam" id="PF08501"/>
    </source>
</evidence>
<reference evidence="12 13" key="1">
    <citation type="submission" date="2016-10" db="EMBL/GenBank/DDBJ databases">
        <authorList>
            <person name="de Groot N.N."/>
        </authorList>
    </citation>
    <scope>NUCLEOTIDE SEQUENCE [LARGE SCALE GENOMIC DNA]</scope>
    <source>
        <strain evidence="12 13">DSM 20678</strain>
    </source>
</reference>
<dbReference type="Gene3D" id="3.40.50.10860">
    <property type="entry name" value="Leucine Dehydrogenase, chain A, domain 1"/>
    <property type="match status" value="1"/>
</dbReference>
<protein>
    <recommendedName>
        <fullName evidence="2 8">Shikimate dehydrogenase (NADP(+))</fullName>
        <shortName evidence="8">SDH</shortName>
        <ecNumber evidence="2 8">1.1.1.25</ecNumber>
    </recommendedName>
</protein>
<evidence type="ECO:0000256" key="5">
    <source>
        <dbReference type="ARBA" id="ARBA00023002"/>
    </source>
</evidence>
<comment type="similarity">
    <text evidence="8">Belongs to the shikimate dehydrogenase family.</text>
</comment>
<dbReference type="PANTHER" id="PTHR21089:SF1">
    <property type="entry name" value="BIFUNCTIONAL 3-DEHYDROQUINATE DEHYDRATASE_SHIKIMATE DEHYDROGENASE, CHLOROPLASTIC"/>
    <property type="match status" value="1"/>
</dbReference>
<evidence type="ECO:0000256" key="7">
    <source>
        <dbReference type="ARBA" id="ARBA00049442"/>
    </source>
</evidence>
<dbReference type="GO" id="GO:0004764">
    <property type="term" value="F:shikimate 3-dehydrogenase (NADP+) activity"/>
    <property type="evidence" value="ECO:0007669"/>
    <property type="project" value="UniProtKB-UniRule"/>
</dbReference>
<proteinExistence type="inferred from homology"/>
<dbReference type="GO" id="GO:0019632">
    <property type="term" value="P:shikimate metabolic process"/>
    <property type="evidence" value="ECO:0007669"/>
    <property type="project" value="InterPro"/>
</dbReference>
<dbReference type="SUPFAM" id="SSF53223">
    <property type="entry name" value="Aminoacid dehydrogenase-like, N-terminal domain"/>
    <property type="match status" value="1"/>
</dbReference>
<dbReference type="InterPro" id="IPR046346">
    <property type="entry name" value="Aminoacid_DH-like_N_sf"/>
</dbReference>
<evidence type="ECO:0000256" key="2">
    <source>
        <dbReference type="ARBA" id="ARBA00012962"/>
    </source>
</evidence>
<feature type="domain" description="SDH C-terminal" evidence="11">
    <location>
        <begin position="247"/>
        <end position="271"/>
    </location>
</feature>
<evidence type="ECO:0000256" key="8">
    <source>
        <dbReference type="HAMAP-Rule" id="MF_00222"/>
    </source>
</evidence>
<sequence>MNISPRTKLVGLIGHPVEHSLSPKLHNALYEKYGLDYVYLAFDIAPDDIAGAVEALKTLSFRGFNVTIPYKEKIIWFLDSLDTEAAIIGAVNTVKVENGKLIGYNTDGMGFVDSLKRRGIVLKDKVVLVLGAGGSARAICVYLLKEGVRKLYIHNRTRERAFELIKHLERFFPGVCLNYLAKENIRDVQPDLVVNTTPLGMWPHTHVMPIEDYDFLPSMTVVDIIYNPVETAFLRKARQAGCIAINGLDMLVGQAIKAIEIWTGVKMDYEDAISILRNDKNKLLL</sequence>
<evidence type="ECO:0000313" key="12">
    <source>
        <dbReference type="EMBL" id="SFP90457.1"/>
    </source>
</evidence>
<dbReference type="Proteomes" id="UP000198577">
    <property type="component" value="Unassembled WGS sequence"/>
</dbReference>
<dbReference type="CDD" id="cd01065">
    <property type="entry name" value="NAD_bind_Shikimate_DH"/>
    <property type="match status" value="1"/>
</dbReference>
<dbReference type="InterPro" id="IPR041121">
    <property type="entry name" value="SDH_C"/>
</dbReference>
<feature type="domain" description="Shikimate dehydrogenase substrate binding N-terminal" evidence="10">
    <location>
        <begin position="12"/>
        <end position="94"/>
    </location>
</feature>
<feature type="binding site" evidence="8">
    <location>
        <position position="92"/>
    </location>
    <ligand>
        <name>shikimate</name>
        <dbReference type="ChEBI" id="CHEBI:36208"/>
    </ligand>
</feature>
<keyword evidence="4 8" id="KW-0521">NADP</keyword>
<dbReference type="GO" id="GO:0008652">
    <property type="term" value="P:amino acid biosynthetic process"/>
    <property type="evidence" value="ECO:0007669"/>
    <property type="project" value="UniProtKB-KW"/>
</dbReference>
<comment type="catalytic activity">
    <reaction evidence="7 8">
        <text>shikimate + NADP(+) = 3-dehydroshikimate + NADPH + H(+)</text>
        <dbReference type="Rhea" id="RHEA:17737"/>
        <dbReference type="ChEBI" id="CHEBI:15378"/>
        <dbReference type="ChEBI" id="CHEBI:16630"/>
        <dbReference type="ChEBI" id="CHEBI:36208"/>
        <dbReference type="ChEBI" id="CHEBI:57783"/>
        <dbReference type="ChEBI" id="CHEBI:58349"/>
        <dbReference type="EC" id="1.1.1.25"/>
    </reaction>
</comment>
<keyword evidence="5 8" id="KW-0560">Oxidoreductase</keyword>
<dbReference type="NCBIfam" id="NF001319">
    <property type="entry name" value="PRK00258.3-3"/>
    <property type="match status" value="1"/>
</dbReference>
<dbReference type="Pfam" id="PF01488">
    <property type="entry name" value="Shikimate_DH"/>
    <property type="match status" value="1"/>
</dbReference>
<dbReference type="Pfam" id="PF18317">
    <property type="entry name" value="SDH_C"/>
    <property type="match status" value="1"/>
</dbReference>
<dbReference type="UniPathway" id="UPA00053">
    <property type="reaction ID" value="UER00087"/>
</dbReference>
<feature type="binding site" evidence="8">
    <location>
        <position position="107"/>
    </location>
    <ligand>
        <name>shikimate</name>
        <dbReference type="ChEBI" id="CHEBI:36208"/>
    </ligand>
</feature>
<dbReference type="AlphaFoldDB" id="A0A1I5U6C2"/>
<keyword evidence="3 8" id="KW-0028">Amino-acid biosynthesis</keyword>
<comment type="caution">
    <text evidence="8">Lacks conserved residue(s) required for the propagation of feature annotation.</text>
</comment>
<feature type="binding site" evidence="8">
    <location>
        <position position="224"/>
    </location>
    <ligand>
        <name>NADP(+)</name>
        <dbReference type="ChEBI" id="CHEBI:58349"/>
    </ligand>
</feature>
<evidence type="ECO:0000259" key="11">
    <source>
        <dbReference type="Pfam" id="PF18317"/>
    </source>
</evidence>
<dbReference type="STRING" id="937334.SAMN05444406_10639"/>
<feature type="binding site" evidence="8">
    <location>
        <begin position="155"/>
        <end position="160"/>
    </location>
    <ligand>
        <name>NADP(+)</name>
        <dbReference type="ChEBI" id="CHEBI:58349"/>
    </ligand>
</feature>
<accession>A0A1I5U6C2</accession>
<feature type="binding site" evidence="8">
    <location>
        <position position="67"/>
    </location>
    <ligand>
        <name>shikimate</name>
        <dbReference type="ChEBI" id="CHEBI:36208"/>
    </ligand>
</feature>